<evidence type="ECO:0000313" key="1">
    <source>
        <dbReference type="EMBL" id="BCD99615.1"/>
    </source>
</evidence>
<organism evidence="1 2">
    <name type="scientific">Marinagarivorans cellulosilyticus</name>
    <dbReference type="NCBI Taxonomy" id="2721545"/>
    <lineage>
        <taxon>Bacteria</taxon>
        <taxon>Pseudomonadati</taxon>
        <taxon>Pseudomonadota</taxon>
        <taxon>Gammaproteobacteria</taxon>
        <taxon>Cellvibrionales</taxon>
        <taxon>Cellvibrionaceae</taxon>
        <taxon>Marinagarivorans</taxon>
    </lineage>
</organism>
<dbReference type="AlphaFoldDB" id="A0AAN2BM20"/>
<sequence>MSNNIVKTYHFKTKPEVGKDAFLVVSAQIDAYMLATEGFVYRSVAQVADGEWLDCVYWSCAEAARAADNVMDQPFMTAFMACIEPSSVVCMQADIATQVYPEMHQTPPQ</sequence>
<name>A0AAN2BM20_9GAMM</name>
<evidence type="ECO:0000313" key="2">
    <source>
        <dbReference type="Proteomes" id="UP001320119"/>
    </source>
</evidence>
<dbReference type="EMBL" id="AP023086">
    <property type="protein sequence ID" value="BCD99615.1"/>
    <property type="molecule type" value="Genomic_DNA"/>
</dbReference>
<dbReference type="Proteomes" id="UP001320119">
    <property type="component" value="Chromosome"/>
</dbReference>
<keyword evidence="2" id="KW-1185">Reference proteome</keyword>
<gene>
    <name evidence="1" type="ORF">MARGE09_P3817</name>
</gene>
<proteinExistence type="predicted"/>
<dbReference type="KEGG" id="marq:MARGE09_P3817"/>
<protein>
    <recommendedName>
        <fullName evidence="3">ABM domain-containing protein</fullName>
    </recommendedName>
</protein>
<dbReference type="RefSeq" id="WP_236984881.1">
    <property type="nucleotide sequence ID" value="NZ_AP023086.1"/>
</dbReference>
<accession>A0AAN2BM20</accession>
<evidence type="ECO:0008006" key="3">
    <source>
        <dbReference type="Google" id="ProtNLM"/>
    </source>
</evidence>
<reference evidence="1 2" key="1">
    <citation type="journal article" date="2022" name="IScience">
        <title>An ultrasensitive nanofiber-based assay for enzymatic hydrolysis and deep-sea microbial degradation of cellulose.</title>
        <authorList>
            <person name="Tsudome M."/>
            <person name="Tachioka M."/>
            <person name="Miyazaki M."/>
            <person name="Uchimura K."/>
            <person name="Tsuda M."/>
            <person name="Takaki Y."/>
            <person name="Deguchi S."/>
        </authorList>
    </citation>
    <scope>NUCLEOTIDE SEQUENCE [LARGE SCALE GENOMIC DNA]</scope>
    <source>
        <strain evidence="1 2">GE09</strain>
    </source>
</reference>